<evidence type="ECO:0000256" key="1">
    <source>
        <dbReference type="SAM" id="Phobius"/>
    </source>
</evidence>
<dbReference type="EMBL" id="JBHTJM010000010">
    <property type="protein sequence ID" value="MFD0964783.1"/>
    <property type="molecule type" value="Genomic_DNA"/>
</dbReference>
<keyword evidence="1" id="KW-0472">Membrane</keyword>
<feature type="transmembrane region" description="Helical" evidence="1">
    <location>
        <begin position="12"/>
        <end position="31"/>
    </location>
</feature>
<keyword evidence="3" id="KW-1185">Reference proteome</keyword>
<dbReference type="RefSeq" id="WP_377716331.1">
    <property type="nucleotide sequence ID" value="NZ_JBHTJM010000010.1"/>
</dbReference>
<dbReference type="Proteomes" id="UP001596997">
    <property type="component" value="Unassembled WGS sequence"/>
</dbReference>
<keyword evidence="1" id="KW-0812">Transmembrane</keyword>
<organism evidence="2 3">
    <name type="scientific">Pseudofulvibacter geojedonensis</name>
    <dbReference type="NCBI Taxonomy" id="1123758"/>
    <lineage>
        <taxon>Bacteria</taxon>
        <taxon>Pseudomonadati</taxon>
        <taxon>Bacteroidota</taxon>
        <taxon>Flavobacteriia</taxon>
        <taxon>Flavobacteriales</taxon>
        <taxon>Flavobacteriaceae</taxon>
        <taxon>Pseudofulvibacter</taxon>
    </lineage>
</organism>
<proteinExistence type="predicted"/>
<evidence type="ECO:0000313" key="2">
    <source>
        <dbReference type="EMBL" id="MFD0964783.1"/>
    </source>
</evidence>
<reference evidence="3" key="1">
    <citation type="journal article" date="2019" name="Int. J. Syst. Evol. Microbiol.">
        <title>The Global Catalogue of Microorganisms (GCM) 10K type strain sequencing project: providing services to taxonomists for standard genome sequencing and annotation.</title>
        <authorList>
            <consortium name="The Broad Institute Genomics Platform"/>
            <consortium name="The Broad Institute Genome Sequencing Center for Infectious Disease"/>
            <person name="Wu L."/>
            <person name="Ma J."/>
        </authorList>
    </citation>
    <scope>NUCLEOTIDE SEQUENCE [LARGE SCALE GENOMIC DNA]</scope>
    <source>
        <strain evidence="3">CCUG 62114</strain>
    </source>
</reference>
<protein>
    <submittedName>
        <fullName evidence="2">Uncharacterized protein</fullName>
    </submittedName>
</protein>
<comment type="caution">
    <text evidence="2">The sequence shown here is derived from an EMBL/GenBank/DDBJ whole genome shotgun (WGS) entry which is preliminary data.</text>
</comment>
<keyword evidence="1" id="KW-1133">Transmembrane helix</keyword>
<accession>A0ABW3I4I5</accession>
<evidence type="ECO:0000313" key="3">
    <source>
        <dbReference type="Proteomes" id="UP001596997"/>
    </source>
</evidence>
<sequence length="104" mass="12174">MRRQEKNTSRLFLCKLFLFVMLIGVSNLYVVNNLDLYDMELIEGETDVSDSLLELEDSIEKTDKILVDNCFLLLYHSFTNVFYIDKDGFLCSEYLSITIPPPKY</sequence>
<name>A0ABW3I4I5_9FLAO</name>
<gene>
    <name evidence="2" type="ORF">ACFQ1O_12280</name>
</gene>